<evidence type="ECO:0000313" key="2">
    <source>
        <dbReference type="EMBL" id="NGO56233.1"/>
    </source>
</evidence>
<gene>
    <name evidence="2" type="ORF">G6N73_35730</name>
</gene>
<dbReference type="InterPro" id="IPR001054">
    <property type="entry name" value="A/G_cyclase"/>
</dbReference>
<organism evidence="2 3">
    <name type="scientific">Allomesorhizobium camelthorni</name>
    <dbReference type="NCBI Taxonomy" id="475069"/>
    <lineage>
        <taxon>Bacteria</taxon>
        <taxon>Pseudomonadati</taxon>
        <taxon>Pseudomonadota</taxon>
        <taxon>Alphaproteobacteria</taxon>
        <taxon>Hyphomicrobiales</taxon>
        <taxon>Phyllobacteriaceae</taxon>
        <taxon>Allomesorhizobium</taxon>
    </lineage>
</organism>
<dbReference type="GO" id="GO:0006171">
    <property type="term" value="P:cAMP biosynthetic process"/>
    <property type="evidence" value="ECO:0007669"/>
    <property type="project" value="TreeGrafter"/>
</dbReference>
<protein>
    <submittedName>
        <fullName evidence="2">Adenylate/guanylate cyclase domain-containing protein</fullName>
    </submittedName>
</protein>
<feature type="domain" description="Guanylate cyclase" evidence="1">
    <location>
        <begin position="229"/>
        <end position="357"/>
    </location>
</feature>
<comment type="caution">
    <text evidence="2">The sequence shown here is derived from an EMBL/GenBank/DDBJ whole genome shotgun (WGS) entry which is preliminary data.</text>
</comment>
<dbReference type="Proteomes" id="UP001642900">
    <property type="component" value="Unassembled WGS sequence"/>
</dbReference>
<dbReference type="AlphaFoldDB" id="A0A6G4WPX1"/>
<dbReference type="PROSITE" id="PS50125">
    <property type="entry name" value="GUANYLATE_CYCLASE_2"/>
    <property type="match status" value="1"/>
</dbReference>
<dbReference type="CDD" id="cd07302">
    <property type="entry name" value="CHD"/>
    <property type="match status" value="1"/>
</dbReference>
<dbReference type="PANTHER" id="PTHR43081:SF11">
    <property type="entry name" value="BLR2264 PROTEIN"/>
    <property type="match status" value="1"/>
</dbReference>
<dbReference type="GO" id="GO:0035556">
    <property type="term" value="P:intracellular signal transduction"/>
    <property type="evidence" value="ECO:0007669"/>
    <property type="project" value="InterPro"/>
</dbReference>
<dbReference type="Pfam" id="PF00211">
    <property type="entry name" value="Guanylate_cyc"/>
    <property type="match status" value="1"/>
</dbReference>
<dbReference type="GO" id="GO:0004016">
    <property type="term" value="F:adenylate cyclase activity"/>
    <property type="evidence" value="ECO:0007669"/>
    <property type="project" value="UniProtKB-ARBA"/>
</dbReference>
<dbReference type="InterPro" id="IPR029787">
    <property type="entry name" value="Nucleotide_cyclase"/>
</dbReference>
<dbReference type="EMBL" id="JAAKZF010000259">
    <property type="protein sequence ID" value="NGO56233.1"/>
    <property type="molecule type" value="Genomic_DNA"/>
</dbReference>
<name>A0A6G4WPX1_9HYPH</name>
<evidence type="ECO:0000313" key="3">
    <source>
        <dbReference type="Proteomes" id="UP001642900"/>
    </source>
</evidence>
<proteinExistence type="predicted"/>
<reference evidence="2 3" key="1">
    <citation type="submission" date="2020-02" db="EMBL/GenBank/DDBJ databases">
        <title>Genome sequence of strain CCNWXJ40-4.</title>
        <authorList>
            <person name="Gao J."/>
            <person name="Sun J."/>
        </authorList>
    </citation>
    <scope>NUCLEOTIDE SEQUENCE [LARGE SCALE GENOMIC DNA]</scope>
    <source>
        <strain evidence="2 3">CCNWXJ 40-4</strain>
    </source>
</reference>
<dbReference type="Gene3D" id="3.30.70.1230">
    <property type="entry name" value="Nucleotide cyclase"/>
    <property type="match status" value="1"/>
</dbReference>
<accession>A0A6G4WPX1</accession>
<evidence type="ECO:0000259" key="1">
    <source>
        <dbReference type="PROSITE" id="PS50125"/>
    </source>
</evidence>
<dbReference type="RefSeq" id="WP_165034551.1">
    <property type="nucleotide sequence ID" value="NZ_JAAKZF010000259.1"/>
</dbReference>
<keyword evidence="3" id="KW-1185">Reference proteome</keyword>
<dbReference type="SUPFAM" id="SSF55073">
    <property type="entry name" value="Nucleotide cyclase"/>
    <property type="match status" value="1"/>
</dbReference>
<dbReference type="InterPro" id="IPR050697">
    <property type="entry name" value="Adenylyl/Guanylyl_Cyclase_3/4"/>
</dbReference>
<feature type="non-terminal residue" evidence="2">
    <location>
        <position position="1"/>
    </location>
</feature>
<dbReference type="PANTHER" id="PTHR43081">
    <property type="entry name" value="ADENYLATE CYCLASE, TERMINAL-DIFFERENTIATION SPECIFIC-RELATED"/>
    <property type="match status" value="1"/>
</dbReference>
<sequence>TTISPAGRTDFSAAVRPAEIDHVAIDALIAWMIDGARPSADAQTIIDGICWRLVAAGVPIGRFALVVNTLHPNISGRRFTWTPEQGVAVRDGPIGLFGREEYTRNPLPMVTSEQVTIRRRLTDPKALSEFIILGELRDEGFTDYIAMPLIFTTGETHAATFSTREPDGFSIETLAAIELIRRPLARLAEIYLLRANAGSILSAYVGRNSGDQILQGRMHRGDGEEIDAAILFTDLIGFTEMSNQRSGWEIVSLLNDAFDIVVPPVEEHGGEILKFLGDGFFAIFPYNGGISRAEAVKAASQTIMEGERRLAESPLAEKVAFRSALHAGRFHYGNIGGGNRLDFTAIGRPINYAARLLDAASALDLRHVASADIAALLCVTAKLAAEVGFKGFDGRQKVFAY</sequence>